<evidence type="ECO:0000259" key="7">
    <source>
        <dbReference type="PROSITE" id="PS50928"/>
    </source>
</evidence>
<evidence type="ECO:0000256" key="5">
    <source>
        <dbReference type="ARBA" id="ARBA00023136"/>
    </source>
</evidence>
<dbReference type="CDD" id="cd06261">
    <property type="entry name" value="TM_PBP2"/>
    <property type="match status" value="1"/>
</dbReference>
<feature type="transmembrane region" description="Helical" evidence="6">
    <location>
        <begin position="194"/>
        <end position="214"/>
    </location>
</feature>
<keyword evidence="4 6" id="KW-1133">Transmembrane helix</keyword>
<dbReference type="Pfam" id="PF00528">
    <property type="entry name" value="BPD_transp_1"/>
    <property type="match status" value="1"/>
</dbReference>
<comment type="similarity">
    <text evidence="6">Belongs to the binding-protein-dependent transport system permease family.</text>
</comment>
<feature type="transmembrane region" description="Helical" evidence="6">
    <location>
        <begin position="364"/>
        <end position="387"/>
    </location>
</feature>
<feature type="transmembrane region" description="Helical" evidence="6">
    <location>
        <begin position="146"/>
        <end position="168"/>
    </location>
</feature>
<evidence type="ECO:0000256" key="1">
    <source>
        <dbReference type="ARBA" id="ARBA00004651"/>
    </source>
</evidence>
<feature type="domain" description="ABC transmembrane type-1" evidence="7">
    <location>
        <begin position="188"/>
        <end position="383"/>
    </location>
</feature>
<name>A0ABU0UI92_9HYPH</name>
<feature type="transmembrane region" description="Helical" evidence="6">
    <location>
        <begin position="60"/>
        <end position="79"/>
    </location>
</feature>
<feature type="transmembrane region" description="Helical" evidence="6">
    <location>
        <begin position="269"/>
        <end position="290"/>
    </location>
</feature>
<gene>
    <name evidence="8" type="ORF">QE408_001784</name>
</gene>
<feature type="transmembrane region" description="Helical" evidence="6">
    <location>
        <begin position="226"/>
        <end position="249"/>
    </location>
</feature>
<dbReference type="InterPro" id="IPR000515">
    <property type="entry name" value="MetI-like"/>
</dbReference>
<feature type="transmembrane region" description="Helical" evidence="6">
    <location>
        <begin position="86"/>
        <end position="108"/>
    </location>
</feature>
<feature type="transmembrane region" description="Helical" evidence="6">
    <location>
        <begin position="337"/>
        <end position="357"/>
    </location>
</feature>
<proteinExistence type="inferred from homology"/>
<feature type="transmembrane region" description="Helical" evidence="6">
    <location>
        <begin position="114"/>
        <end position="134"/>
    </location>
</feature>
<reference evidence="8 9" key="1">
    <citation type="submission" date="2023-07" db="EMBL/GenBank/DDBJ databases">
        <title>Functional and genomic diversity of the sorghum phyllosphere microbiome.</title>
        <authorList>
            <person name="Shade A."/>
        </authorList>
    </citation>
    <scope>NUCLEOTIDE SEQUENCE [LARGE SCALE GENOMIC DNA]</scope>
    <source>
        <strain evidence="8 9">SORGH_AS_1126</strain>
    </source>
</reference>
<comment type="caution">
    <text evidence="8">The sequence shown here is derived from an EMBL/GenBank/DDBJ whole genome shotgun (WGS) entry which is preliminary data.</text>
</comment>
<dbReference type="InterPro" id="IPR051204">
    <property type="entry name" value="ABC_transp_perm/SBD"/>
</dbReference>
<sequence>MRSGNAISKPQSVTRHVDKVGVLICGLLLYAALVPPFVSFRANRIVQGEGRFLLDSMPPPVGYGLIGIILLAAAVALFAANTKVRLATAFAALIALAVAVGLSASSLIPPENTYARVSAASGFWLLLAGLVVLATDAIARLRPKPLTRLILLALSLLLLSAFLLSGLWKDLSVIKEYQSRADIFWTEAQRHLQLALGSVFAAMLAGIPLGVLCFKVERIRAAMLNSLNIIQTIPSIALFGLLIAPLGWIGTHVPGASDIGIRGIGAAPAFVALFLYSLLPIVSNTVVGLAGVSPAVRDAARGIGMTGRQSLFKVEFPLALPIILTGIRIVLVQNIGLATIAALIGGGGFGVFVFQGIGQTAMDLVLLGTIPTVILGFAAAILLDALIDSKLLSRGKAA</sequence>
<dbReference type="Gene3D" id="1.10.3720.10">
    <property type="entry name" value="MetI-like"/>
    <property type="match status" value="1"/>
</dbReference>
<dbReference type="PROSITE" id="PS50928">
    <property type="entry name" value="ABC_TM1"/>
    <property type="match status" value="1"/>
</dbReference>
<feature type="transmembrane region" description="Helical" evidence="6">
    <location>
        <begin position="311"/>
        <end position="331"/>
    </location>
</feature>
<dbReference type="EMBL" id="JAUTBL010000002">
    <property type="protein sequence ID" value="MDQ1184641.1"/>
    <property type="molecule type" value="Genomic_DNA"/>
</dbReference>
<evidence type="ECO:0000256" key="4">
    <source>
        <dbReference type="ARBA" id="ARBA00022989"/>
    </source>
</evidence>
<evidence type="ECO:0000256" key="2">
    <source>
        <dbReference type="ARBA" id="ARBA00022448"/>
    </source>
</evidence>
<evidence type="ECO:0000256" key="3">
    <source>
        <dbReference type="ARBA" id="ARBA00022692"/>
    </source>
</evidence>
<keyword evidence="9" id="KW-1185">Reference proteome</keyword>
<dbReference type="SUPFAM" id="SSF161098">
    <property type="entry name" value="MetI-like"/>
    <property type="match status" value="1"/>
</dbReference>
<feature type="transmembrane region" description="Helical" evidence="6">
    <location>
        <begin position="20"/>
        <end position="40"/>
    </location>
</feature>
<evidence type="ECO:0000256" key="6">
    <source>
        <dbReference type="RuleBase" id="RU363032"/>
    </source>
</evidence>
<keyword evidence="2 6" id="KW-0813">Transport</keyword>
<protein>
    <submittedName>
        <fullName evidence="8">Osmoprotectant transport system permease protein</fullName>
    </submittedName>
</protein>
<keyword evidence="5 6" id="KW-0472">Membrane</keyword>
<accession>A0ABU0UI92</accession>
<dbReference type="RefSeq" id="WP_306930311.1">
    <property type="nucleotide sequence ID" value="NZ_JAUTBL010000002.1"/>
</dbReference>
<evidence type="ECO:0000313" key="9">
    <source>
        <dbReference type="Proteomes" id="UP001224781"/>
    </source>
</evidence>
<dbReference type="PANTHER" id="PTHR30177">
    <property type="entry name" value="GLYCINE BETAINE/L-PROLINE TRANSPORT SYSTEM PERMEASE PROTEIN PROW"/>
    <property type="match status" value="1"/>
</dbReference>
<dbReference type="InterPro" id="IPR035906">
    <property type="entry name" value="MetI-like_sf"/>
</dbReference>
<keyword evidence="3 6" id="KW-0812">Transmembrane</keyword>
<comment type="subcellular location">
    <subcellularLocation>
        <location evidence="1 6">Cell membrane</location>
        <topology evidence="1 6">Multi-pass membrane protein</topology>
    </subcellularLocation>
</comment>
<organism evidence="8 9">
    <name type="scientific">Agrobacterium larrymoorei</name>
    <dbReference type="NCBI Taxonomy" id="160699"/>
    <lineage>
        <taxon>Bacteria</taxon>
        <taxon>Pseudomonadati</taxon>
        <taxon>Pseudomonadota</taxon>
        <taxon>Alphaproteobacteria</taxon>
        <taxon>Hyphomicrobiales</taxon>
        <taxon>Rhizobiaceae</taxon>
        <taxon>Rhizobium/Agrobacterium group</taxon>
        <taxon>Agrobacterium</taxon>
    </lineage>
</organism>
<dbReference type="Proteomes" id="UP001224781">
    <property type="component" value="Unassembled WGS sequence"/>
</dbReference>
<evidence type="ECO:0000313" key="8">
    <source>
        <dbReference type="EMBL" id="MDQ1184641.1"/>
    </source>
</evidence>
<dbReference type="PANTHER" id="PTHR30177:SF30">
    <property type="entry name" value="GLYCINE BETAINE UPTAKE SYSTEM PERMEASE PROTEIN YEHY"/>
    <property type="match status" value="1"/>
</dbReference>